<dbReference type="AlphaFoldDB" id="A0A6A5GUP6"/>
<dbReference type="GeneID" id="78775902"/>
<dbReference type="Proteomes" id="UP000483820">
    <property type="component" value="Chromosome IV"/>
</dbReference>
<accession>A0A6A5GUP6</accession>
<gene>
    <name evidence="2" type="ORF">GCK72_014769</name>
</gene>
<dbReference type="KEGG" id="crq:GCK72_014769"/>
<organism evidence="2 3">
    <name type="scientific">Caenorhabditis remanei</name>
    <name type="common">Caenorhabditis vulgaris</name>
    <dbReference type="NCBI Taxonomy" id="31234"/>
    <lineage>
        <taxon>Eukaryota</taxon>
        <taxon>Metazoa</taxon>
        <taxon>Ecdysozoa</taxon>
        <taxon>Nematoda</taxon>
        <taxon>Chromadorea</taxon>
        <taxon>Rhabditida</taxon>
        <taxon>Rhabditina</taxon>
        <taxon>Rhabditomorpha</taxon>
        <taxon>Rhabditoidea</taxon>
        <taxon>Rhabditidae</taxon>
        <taxon>Peloderinae</taxon>
        <taxon>Caenorhabditis</taxon>
    </lineage>
</organism>
<evidence type="ECO:0000313" key="3">
    <source>
        <dbReference type="Proteomes" id="UP000483820"/>
    </source>
</evidence>
<evidence type="ECO:0000256" key="1">
    <source>
        <dbReference type="SAM" id="MobiDB-lite"/>
    </source>
</evidence>
<protein>
    <submittedName>
        <fullName evidence="2">Uncharacterized protein</fullName>
    </submittedName>
</protein>
<feature type="region of interest" description="Disordered" evidence="1">
    <location>
        <begin position="1"/>
        <end position="31"/>
    </location>
</feature>
<comment type="caution">
    <text evidence="2">The sequence shown here is derived from an EMBL/GenBank/DDBJ whole genome shotgun (WGS) entry which is preliminary data.</text>
</comment>
<evidence type="ECO:0000313" key="2">
    <source>
        <dbReference type="EMBL" id="KAF1758311.1"/>
    </source>
</evidence>
<name>A0A6A5GUP6_CAERE</name>
<feature type="region of interest" description="Disordered" evidence="1">
    <location>
        <begin position="49"/>
        <end position="71"/>
    </location>
</feature>
<dbReference type="CTD" id="78775902"/>
<sequence length="71" mass="7959">MTVTQKNLHRFSEEENQSEAVDSDRKLPREGSYWNGAEEATKAVQSEVEVGVPQINPNNNRNGGNTTQLKE</sequence>
<feature type="compositionally biased region" description="Low complexity" evidence="1">
    <location>
        <begin position="56"/>
        <end position="65"/>
    </location>
</feature>
<dbReference type="EMBL" id="WUAV01000004">
    <property type="protein sequence ID" value="KAF1758311.1"/>
    <property type="molecule type" value="Genomic_DNA"/>
</dbReference>
<proteinExistence type="predicted"/>
<reference evidence="2 3" key="1">
    <citation type="submission" date="2019-12" db="EMBL/GenBank/DDBJ databases">
        <title>Chromosome-level assembly of the Caenorhabditis remanei genome.</title>
        <authorList>
            <person name="Teterina A.A."/>
            <person name="Willis J.H."/>
            <person name="Phillips P.C."/>
        </authorList>
    </citation>
    <scope>NUCLEOTIDE SEQUENCE [LARGE SCALE GENOMIC DNA]</scope>
    <source>
        <strain evidence="2 3">PX506</strain>
        <tissue evidence="2">Whole organism</tissue>
    </source>
</reference>
<dbReference type="RefSeq" id="XP_053585223.1">
    <property type="nucleotide sequence ID" value="XM_053730451.1"/>
</dbReference>